<dbReference type="AlphaFoldDB" id="A0A7C2ZDA8"/>
<dbReference type="RefSeq" id="WP_014558151.1">
    <property type="nucleotide sequence ID" value="NZ_DSFH01000028.1"/>
</dbReference>
<dbReference type="GO" id="GO:0005506">
    <property type="term" value="F:iron ion binding"/>
    <property type="evidence" value="ECO:0007669"/>
    <property type="project" value="TreeGrafter"/>
</dbReference>
<reference evidence="3" key="2">
    <citation type="submission" date="2020-10" db="EMBL/GenBank/DDBJ databases">
        <title>Fervidococcus fontis strain 3639Fd - the first crenarchaeon capable of growth on lipids.</title>
        <authorList>
            <person name="Kochetkova T.V."/>
            <person name="Elcheninov A.G."/>
            <person name="Toschakov S.V."/>
            <person name="Kublanov I.V."/>
        </authorList>
    </citation>
    <scope>NUCLEOTIDE SEQUENCE</scope>
    <source>
        <strain evidence="3">3639Fd</strain>
    </source>
</reference>
<dbReference type="Proteomes" id="UP000886076">
    <property type="component" value="Unassembled WGS sequence"/>
</dbReference>
<accession>A0A7C2ZDA8</accession>
<dbReference type="GeneID" id="12450105"/>
<name>A0A7C2ZDA8_9CREN</name>
<dbReference type="EMBL" id="DSFH01000028">
    <property type="protein sequence ID" value="HEW63750.1"/>
    <property type="molecule type" value="Genomic_DNA"/>
</dbReference>
<organism evidence="2">
    <name type="scientific">Fervidicoccus fontis</name>
    <dbReference type="NCBI Taxonomy" id="683846"/>
    <lineage>
        <taxon>Archaea</taxon>
        <taxon>Thermoproteota</taxon>
        <taxon>Thermoprotei</taxon>
        <taxon>Fervidicoccales</taxon>
        <taxon>Fervidicoccaceae</taxon>
        <taxon>Fervidicoccus</taxon>
    </lineage>
</organism>
<dbReference type="EMBL" id="JADEZV010000003">
    <property type="protein sequence ID" value="MBE9391444.1"/>
    <property type="molecule type" value="Genomic_DNA"/>
</dbReference>
<comment type="caution">
    <text evidence="2">The sequence shown here is derived from an EMBL/GenBank/DDBJ whole genome shotgun (WGS) entry which is preliminary data.</text>
</comment>
<reference evidence="2" key="1">
    <citation type="journal article" date="2020" name="mSystems">
        <title>Genome- and Community-Level Interaction Insights into Carbon Utilization and Element Cycling Functions of Hydrothermarchaeota in Hydrothermal Sediment.</title>
        <authorList>
            <person name="Zhou Z."/>
            <person name="Liu Y."/>
            <person name="Xu W."/>
            <person name="Pan J."/>
            <person name="Luo Z.H."/>
            <person name="Li M."/>
        </authorList>
    </citation>
    <scope>NUCLEOTIDE SEQUENCE [LARGE SCALE GENOMIC DNA]</scope>
    <source>
        <strain evidence="2">SpSt-1261</strain>
    </source>
</reference>
<proteinExistence type="inferred from homology"/>
<dbReference type="InterPro" id="IPR001109">
    <property type="entry name" value="Hydrogenase_HupF/HypC"/>
</dbReference>
<dbReference type="GO" id="GO:0051604">
    <property type="term" value="P:protein maturation"/>
    <property type="evidence" value="ECO:0007669"/>
    <property type="project" value="TreeGrafter"/>
</dbReference>
<dbReference type="Proteomes" id="UP000652307">
    <property type="component" value="Unassembled WGS sequence"/>
</dbReference>
<dbReference type="Gene3D" id="2.30.30.140">
    <property type="match status" value="1"/>
</dbReference>
<protein>
    <submittedName>
        <fullName evidence="2">Hydrogenase expression/formation protein HypC</fullName>
    </submittedName>
    <submittedName>
        <fullName evidence="3">HypC/HybG/HupF family hydrogenase formation chaperone</fullName>
    </submittedName>
</protein>
<dbReference type="SUPFAM" id="SSF159127">
    <property type="entry name" value="HupF/HypC-like"/>
    <property type="match status" value="1"/>
</dbReference>
<dbReference type="OMA" id="CWAVPAV"/>
<comment type="similarity">
    <text evidence="1">Belongs to the HupF/HypC family.</text>
</comment>
<dbReference type="Pfam" id="PF01455">
    <property type="entry name" value="HupF_HypC"/>
    <property type="match status" value="1"/>
</dbReference>
<dbReference type="PANTHER" id="PTHR35177">
    <property type="entry name" value="HYDROGENASE MATURATION FACTOR HYBG"/>
    <property type="match status" value="1"/>
</dbReference>
<evidence type="ECO:0000313" key="3">
    <source>
        <dbReference type="EMBL" id="MBE9391444.1"/>
    </source>
</evidence>
<sequence>MCWATPALVKSVSSDNLKAIVDYGDGIQREVINAIPDENIQAGDTVLVHAGVIISKIDKNELEEQIEFLEGIFKDFNE</sequence>
<dbReference type="GO" id="GO:1902670">
    <property type="term" value="F:carbon dioxide binding"/>
    <property type="evidence" value="ECO:0007669"/>
    <property type="project" value="TreeGrafter"/>
</dbReference>
<evidence type="ECO:0000313" key="2">
    <source>
        <dbReference type="EMBL" id="HEW63750.1"/>
    </source>
</evidence>
<dbReference type="PANTHER" id="PTHR35177:SF2">
    <property type="entry name" value="HYDROGENASE MATURATION FACTOR HYBG"/>
    <property type="match status" value="1"/>
</dbReference>
<gene>
    <name evidence="2" type="ORF">ENO39_01640</name>
    <name evidence="3" type="ORF">IOK49_05080</name>
</gene>
<evidence type="ECO:0000256" key="1">
    <source>
        <dbReference type="ARBA" id="ARBA00006018"/>
    </source>
</evidence>